<dbReference type="EMBL" id="OU892285">
    <property type="protein sequence ID" value="CAG9773533.1"/>
    <property type="molecule type" value="Genomic_DNA"/>
</dbReference>
<evidence type="ECO:0000313" key="3">
    <source>
        <dbReference type="Proteomes" id="UP001152799"/>
    </source>
</evidence>
<proteinExistence type="predicted"/>
<accession>A0A9N9N094</accession>
<dbReference type="Proteomes" id="UP001152799">
    <property type="component" value="Chromosome 9"/>
</dbReference>
<protein>
    <submittedName>
        <fullName evidence="2">Uncharacterized protein</fullName>
    </submittedName>
</protein>
<dbReference type="OrthoDB" id="6152242at2759"/>
<sequence length="239" mass="27510">MRKDPTSPAAESMPLEFESADVYLPTSPCSTSSQTSSKPSKLFHERNDKCDEVLDMIGKRLEGYSIVIVDKFTDIGKVWASKLRDLPTQQAIYAEKIINDVLYEAQMQNLNRNCVLQIPEEPSRNRQLIRNADIPHNIPTTSDIYPSFNPQPLLIPQPPVNTQPPFHPQPITQPTFNTYSRFNTDPSYNDQSQLSHNQQEQSEQREQSDYPDTNNIAQYFHNFDDSEESAKRNYEMILK</sequence>
<feature type="region of interest" description="Disordered" evidence="1">
    <location>
        <begin position="162"/>
        <end position="212"/>
    </location>
</feature>
<evidence type="ECO:0000256" key="1">
    <source>
        <dbReference type="SAM" id="MobiDB-lite"/>
    </source>
</evidence>
<keyword evidence="3" id="KW-1185">Reference proteome</keyword>
<feature type="compositionally biased region" description="Polar residues" evidence="1">
    <location>
        <begin position="170"/>
        <end position="197"/>
    </location>
</feature>
<gene>
    <name evidence="2" type="ORF">CEUTPL_LOCUS13923</name>
</gene>
<evidence type="ECO:0000313" key="2">
    <source>
        <dbReference type="EMBL" id="CAG9773533.1"/>
    </source>
</evidence>
<dbReference type="AlphaFoldDB" id="A0A9N9N094"/>
<reference evidence="2" key="1">
    <citation type="submission" date="2022-01" db="EMBL/GenBank/DDBJ databases">
        <authorList>
            <person name="King R."/>
        </authorList>
    </citation>
    <scope>NUCLEOTIDE SEQUENCE</scope>
</reference>
<organism evidence="2 3">
    <name type="scientific">Ceutorhynchus assimilis</name>
    <name type="common">cabbage seed weevil</name>
    <dbReference type="NCBI Taxonomy" id="467358"/>
    <lineage>
        <taxon>Eukaryota</taxon>
        <taxon>Metazoa</taxon>
        <taxon>Ecdysozoa</taxon>
        <taxon>Arthropoda</taxon>
        <taxon>Hexapoda</taxon>
        <taxon>Insecta</taxon>
        <taxon>Pterygota</taxon>
        <taxon>Neoptera</taxon>
        <taxon>Endopterygota</taxon>
        <taxon>Coleoptera</taxon>
        <taxon>Polyphaga</taxon>
        <taxon>Cucujiformia</taxon>
        <taxon>Curculionidae</taxon>
        <taxon>Ceutorhynchinae</taxon>
        <taxon>Ceutorhynchus</taxon>
    </lineage>
</organism>
<name>A0A9N9N094_9CUCU</name>